<keyword evidence="2" id="KW-1185">Reference proteome</keyword>
<evidence type="ECO:0000313" key="1">
    <source>
        <dbReference type="EMBL" id="TWT48208.1"/>
    </source>
</evidence>
<accession>A0A5C5WBF5</accession>
<evidence type="ECO:0000313" key="2">
    <source>
        <dbReference type="Proteomes" id="UP000317243"/>
    </source>
</evidence>
<gene>
    <name evidence="1" type="ORF">KOR42_39980</name>
</gene>
<organism evidence="1 2">
    <name type="scientific">Thalassoglobus neptunius</name>
    <dbReference type="NCBI Taxonomy" id="1938619"/>
    <lineage>
        <taxon>Bacteria</taxon>
        <taxon>Pseudomonadati</taxon>
        <taxon>Planctomycetota</taxon>
        <taxon>Planctomycetia</taxon>
        <taxon>Planctomycetales</taxon>
        <taxon>Planctomycetaceae</taxon>
        <taxon>Thalassoglobus</taxon>
    </lineage>
</organism>
<sequence length="127" mass="14149">MPAKRLTLKTLHEFDGGTTAVMFDRIMTRIHDDIVQRPFLKNARKLNLEISTKPVVTEGELEGIEVTMQVNASIPKEATRTNKCQPLNGGSHGRGMFFDPDSRHCVIAPNQPGLFQAEQNEADDSDD</sequence>
<proteinExistence type="predicted"/>
<comment type="caution">
    <text evidence="1">The sequence shown here is derived from an EMBL/GenBank/DDBJ whole genome shotgun (WGS) entry which is preliminary data.</text>
</comment>
<dbReference type="AlphaFoldDB" id="A0A5C5WBF5"/>
<reference evidence="1 2" key="1">
    <citation type="submission" date="2019-02" db="EMBL/GenBank/DDBJ databases">
        <title>Deep-cultivation of Planctomycetes and their phenomic and genomic characterization uncovers novel biology.</title>
        <authorList>
            <person name="Wiegand S."/>
            <person name="Jogler M."/>
            <person name="Boedeker C."/>
            <person name="Pinto D."/>
            <person name="Vollmers J."/>
            <person name="Rivas-Marin E."/>
            <person name="Kohn T."/>
            <person name="Peeters S.H."/>
            <person name="Heuer A."/>
            <person name="Rast P."/>
            <person name="Oberbeckmann S."/>
            <person name="Bunk B."/>
            <person name="Jeske O."/>
            <person name="Meyerdierks A."/>
            <person name="Storesund J.E."/>
            <person name="Kallscheuer N."/>
            <person name="Luecker S."/>
            <person name="Lage O.M."/>
            <person name="Pohl T."/>
            <person name="Merkel B.J."/>
            <person name="Hornburger P."/>
            <person name="Mueller R.-W."/>
            <person name="Bruemmer F."/>
            <person name="Labrenz M."/>
            <person name="Spormann A.M."/>
            <person name="Op Den Camp H."/>
            <person name="Overmann J."/>
            <person name="Amann R."/>
            <person name="Jetten M.S.M."/>
            <person name="Mascher T."/>
            <person name="Medema M.H."/>
            <person name="Devos D.P."/>
            <person name="Kaster A.-K."/>
            <person name="Ovreas L."/>
            <person name="Rohde M."/>
            <person name="Galperin M.Y."/>
            <person name="Jogler C."/>
        </authorList>
    </citation>
    <scope>NUCLEOTIDE SEQUENCE [LARGE SCALE GENOMIC DNA]</scope>
    <source>
        <strain evidence="1 2">KOR42</strain>
    </source>
</reference>
<dbReference type="RefSeq" id="WP_146511408.1">
    <property type="nucleotide sequence ID" value="NZ_SIHI01000020.1"/>
</dbReference>
<dbReference type="Proteomes" id="UP000317243">
    <property type="component" value="Unassembled WGS sequence"/>
</dbReference>
<protein>
    <submittedName>
        <fullName evidence="1">Uncharacterized protein</fullName>
    </submittedName>
</protein>
<name>A0A5C5WBF5_9PLAN</name>
<dbReference type="EMBL" id="SIHI01000020">
    <property type="protein sequence ID" value="TWT48208.1"/>
    <property type="molecule type" value="Genomic_DNA"/>
</dbReference>